<keyword evidence="1" id="KW-0496">Mitochondrion</keyword>
<dbReference type="AlphaFoldDB" id="A0A101LYF5"/>
<sequence>MCSAHSTIIGCWLRVLRRPNLKVMTSLIDSFSSQKVIGVMKSFQYNHGMLGDAATGSRFIREENEDSHPD</sequence>
<name>A0A101LYF5_PICGL</name>
<dbReference type="EMBL" id="LKAM01000007">
    <property type="protein sequence ID" value="KUM47635.1"/>
    <property type="molecule type" value="Genomic_DNA"/>
</dbReference>
<gene>
    <name evidence="1" type="ORF">ABT39_MTgene5822</name>
</gene>
<reference evidence="1" key="1">
    <citation type="journal article" date="2015" name="Genome Biol. Evol.">
        <title>Organellar Genomes of White Spruce (Picea glauca): Assembly and Annotation.</title>
        <authorList>
            <person name="Jackman S.D."/>
            <person name="Warren R.L."/>
            <person name="Gibb E.A."/>
            <person name="Vandervalk B.P."/>
            <person name="Mohamadi H."/>
            <person name="Chu J."/>
            <person name="Raymond A."/>
            <person name="Pleasance S."/>
            <person name="Coope R."/>
            <person name="Wildung M.R."/>
            <person name="Ritland C.E."/>
            <person name="Bousquet J."/>
            <person name="Jones S.J."/>
            <person name="Bohlmann J."/>
            <person name="Birol I."/>
        </authorList>
    </citation>
    <scope>NUCLEOTIDE SEQUENCE [LARGE SCALE GENOMIC DNA]</scope>
    <source>
        <tissue evidence="1">Flushing bud</tissue>
    </source>
</reference>
<comment type="caution">
    <text evidence="1">The sequence shown here is derived from an EMBL/GenBank/DDBJ whole genome shotgun (WGS) entry which is preliminary data.</text>
</comment>
<organism evidence="1">
    <name type="scientific">Picea glauca</name>
    <name type="common">White spruce</name>
    <name type="synonym">Pinus glauca</name>
    <dbReference type="NCBI Taxonomy" id="3330"/>
    <lineage>
        <taxon>Eukaryota</taxon>
        <taxon>Viridiplantae</taxon>
        <taxon>Streptophyta</taxon>
        <taxon>Embryophyta</taxon>
        <taxon>Tracheophyta</taxon>
        <taxon>Spermatophyta</taxon>
        <taxon>Pinopsida</taxon>
        <taxon>Pinidae</taxon>
        <taxon>Conifers I</taxon>
        <taxon>Pinales</taxon>
        <taxon>Pinaceae</taxon>
        <taxon>Picea</taxon>
    </lineage>
</organism>
<evidence type="ECO:0000313" key="1">
    <source>
        <dbReference type="EMBL" id="KUM47635.1"/>
    </source>
</evidence>
<protein>
    <submittedName>
        <fullName evidence="1">Uncharacterized protein</fullName>
    </submittedName>
</protein>
<geneLocation type="mitochondrion" evidence="1"/>
<proteinExistence type="predicted"/>
<accession>A0A101LYF5</accession>